<evidence type="ECO:0000256" key="7">
    <source>
        <dbReference type="ARBA" id="ARBA00022692"/>
    </source>
</evidence>
<dbReference type="GO" id="GO:0071111">
    <property type="term" value="F:cyclic-guanylate-specific phosphodiesterase activity"/>
    <property type="evidence" value="ECO:0007669"/>
    <property type="project" value="UniProtKB-EC"/>
</dbReference>
<dbReference type="InterPro" id="IPR000014">
    <property type="entry name" value="PAS"/>
</dbReference>
<dbReference type="GO" id="GO:0071732">
    <property type="term" value="P:cellular response to nitric oxide"/>
    <property type="evidence" value="ECO:0007669"/>
    <property type="project" value="UniProtKB-ARBA"/>
</dbReference>
<feature type="transmembrane region" description="Helical" evidence="12">
    <location>
        <begin position="223"/>
        <end position="244"/>
    </location>
</feature>
<dbReference type="InterPro" id="IPR018047">
    <property type="entry name" value="Ammonium_transpt_CS"/>
</dbReference>
<dbReference type="Gene3D" id="3.30.450.20">
    <property type="entry name" value="PAS domain"/>
    <property type="match status" value="1"/>
</dbReference>
<feature type="transmembrane region" description="Helical" evidence="12">
    <location>
        <begin position="83"/>
        <end position="106"/>
    </location>
</feature>
<dbReference type="SUPFAM" id="SSF111352">
    <property type="entry name" value="Ammonium transporter"/>
    <property type="match status" value="1"/>
</dbReference>
<comment type="catalytic activity">
    <reaction evidence="11">
        <text>3',3'-c-di-GMP + H2O = 5'-phosphoguanylyl(3'-&gt;5')guanosine + H(+)</text>
        <dbReference type="Rhea" id="RHEA:24902"/>
        <dbReference type="ChEBI" id="CHEBI:15377"/>
        <dbReference type="ChEBI" id="CHEBI:15378"/>
        <dbReference type="ChEBI" id="CHEBI:58754"/>
        <dbReference type="ChEBI" id="CHEBI:58805"/>
        <dbReference type="EC" id="3.1.4.52"/>
    </reaction>
    <physiologicalReaction direction="left-to-right" evidence="11">
        <dbReference type="Rhea" id="RHEA:24903"/>
    </physiologicalReaction>
</comment>
<keyword evidence="7 12" id="KW-0812">Transmembrane</keyword>
<feature type="transmembrane region" description="Helical" evidence="12">
    <location>
        <begin position="154"/>
        <end position="176"/>
    </location>
</feature>
<evidence type="ECO:0000259" key="15">
    <source>
        <dbReference type="PROSITE" id="PS50887"/>
    </source>
</evidence>
<dbReference type="PANTHER" id="PTHR44757">
    <property type="entry name" value="DIGUANYLATE CYCLASE DGCP"/>
    <property type="match status" value="1"/>
</dbReference>
<dbReference type="SMART" id="SM00267">
    <property type="entry name" value="GGDEF"/>
    <property type="match status" value="1"/>
</dbReference>
<dbReference type="InterPro" id="IPR001905">
    <property type="entry name" value="Ammonium_transpt"/>
</dbReference>
<evidence type="ECO:0000259" key="13">
    <source>
        <dbReference type="PROSITE" id="PS50112"/>
    </source>
</evidence>
<feature type="domain" description="PAS" evidence="13">
    <location>
        <begin position="455"/>
        <end position="503"/>
    </location>
</feature>
<dbReference type="PROSITE" id="PS50883">
    <property type="entry name" value="EAL"/>
    <property type="match status" value="1"/>
</dbReference>
<dbReference type="GO" id="GO:0006355">
    <property type="term" value="P:regulation of DNA-templated transcription"/>
    <property type="evidence" value="ECO:0007669"/>
    <property type="project" value="InterPro"/>
</dbReference>
<comment type="cofactor">
    <cofactor evidence="1">
        <name>Mg(2+)</name>
        <dbReference type="ChEBI" id="CHEBI:18420"/>
    </cofactor>
</comment>
<dbReference type="SUPFAM" id="SSF55785">
    <property type="entry name" value="PYP-like sensor domain (PAS domain)"/>
    <property type="match status" value="1"/>
</dbReference>
<dbReference type="NCBIfam" id="TIGR00836">
    <property type="entry name" value="amt"/>
    <property type="match status" value="1"/>
</dbReference>
<feature type="domain" description="EAL" evidence="14">
    <location>
        <begin position="759"/>
        <end position="1012"/>
    </location>
</feature>
<feature type="transmembrane region" description="Helical" evidence="12">
    <location>
        <begin position="6"/>
        <end position="23"/>
    </location>
</feature>
<feature type="transmembrane region" description="Helical" evidence="12">
    <location>
        <begin position="256"/>
        <end position="276"/>
    </location>
</feature>
<dbReference type="SUPFAM" id="SSF55073">
    <property type="entry name" value="Nucleotide cyclase"/>
    <property type="match status" value="1"/>
</dbReference>
<dbReference type="NCBIfam" id="TIGR00254">
    <property type="entry name" value="GGDEF"/>
    <property type="match status" value="1"/>
</dbReference>
<comment type="subcellular location">
    <subcellularLocation>
        <location evidence="2">Membrane</location>
        <topology evidence="2">Multi-pass membrane protein</topology>
    </subcellularLocation>
</comment>
<dbReference type="AlphaFoldDB" id="A0AB33Z2A5"/>
<dbReference type="Gene3D" id="3.30.70.270">
    <property type="match status" value="1"/>
</dbReference>
<dbReference type="InterPro" id="IPR043128">
    <property type="entry name" value="Rev_trsase/Diguanyl_cyclase"/>
</dbReference>
<feature type="transmembrane region" description="Helical" evidence="12">
    <location>
        <begin position="347"/>
        <end position="368"/>
    </location>
</feature>
<dbReference type="InterPro" id="IPR052155">
    <property type="entry name" value="Biofilm_reg_signaling"/>
</dbReference>
<dbReference type="GO" id="GO:0008519">
    <property type="term" value="F:ammonium channel activity"/>
    <property type="evidence" value="ECO:0007669"/>
    <property type="project" value="InterPro"/>
</dbReference>
<dbReference type="CDD" id="cd01949">
    <property type="entry name" value="GGDEF"/>
    <property type="match status" value="1"/>
</dbReference>
<dbReference type="InterPro" id="IPR000160">
    <property type="entry name" value="GGDEF_dom"/>
</dbReference>
<gene>
    <name evidence="16" type="ORF">L196_04981</name>
</gene>
<dbReference type="InterPro" id="IPR035919">
    <property type="entry name" value="EAL_sf"/>
</dbReference>
<evidence type="ECO:0000256" key="6">
    <source>
        <dbReference type="ARBA" id="ARBA00022636"/>
    </source>
</evidence>
<keyword evidence="8 12" id="KW-1133">Transmembrane helix</keyword>
<dbReference type="PROSITE" id="PS01219">
    <property type="entry name" value="AMMONIUM_TRANSP"/>
    <property type="match status" value="1"/>
</dbReference>
<evidence type="ECO:0000256" key="12">
    <source>
        <dbReference type="SAM" id="Phobius"/>
    </source>
</evidence>
<dbReference type="Pfam" id="PF00563">
    <property type="entry name" value="EAL"/>
    <property type="match status" value="1"/>
</dbReference>
<feature type="transmembrane region" description="Helical" evidence="12">
    <location>
        <begin position="44"/>
        <end position="63"/>
    </location>
</feature>
<dbReference type="Gene3D" id="1.10.3430.10">
    <property type="entry name" value="Ammonium transporter AmtB like domains"/>
    <property type="match status" value="1"/>
</dbReference>
<evidence type="ECO:0000313" key="17">
    <source>
        <dbReference type="Proteomes" id="UP000015462"/>
    </source>
</evidence>
<dbReference type="FunFam" id="3.20.20.450:FF:000001">
    <property type="entry name" value="Cyclic di-GMP phosphodiesterase yahA"/>
    <property type="match status" value="1"/>
</dbReference>
<keyword evidence="5" id="KW-0813">Transport</keyword>
<dbReference type="InterPro" id="IPR013767">
    <property type="entry name" value="PAS_fold"/>
</dbReference>
<dbReference type="NCBIfam" id="TIGR00229">
    <property type="entry name" value="sensory_box"/>
    <property type="match status" value="1"/>
</dbReference>
<evidence type="ECO:0000256" key="8">
    <source>
        <dbReference type="ARBA" id="ARBA00022989"/>
    </source>
</evidence>
<proteinExistence type="inferred from homology"/>
<dbReference type="PROSITE" id="PS50112">
    <property type="entry name" value="PAS"/>
    <property type="match status" value="1"/>
</dbReference>
<comment type="similarity">
    <text evidence="3">Belongs to the ammonia transporter channel (TC 1.A.11.2) family.</text>
</comment>
<dbReference type="SMART" id="SM00091">
    <property type="entry name" value="PAS"/>
    <property type="match status" value="1"/>
</dbReference>
<dbReference type="InterPro" id="IPR029020">
    <property type="entry name" value="Ammonium/urea_transptr"/>
</dbReference>
<dbReference type="CDD" id="cd00130">
    <property type="entry name" value="PAS"/>
    <property type="match status" value="1"/>
</dbReference>
<dbReference type="GO" id="GO:0016020">
    <property type="term" value="C:membrane"/>
    <property type="evidence" value="ECO:0007669"/>
    <property type="project" value="UniProtKB-SubCell"/>
</dbReference>
<feature type="transmembrane region" description="Helical" evidence="12">
    <location>
        <begin position="113"/>
        <end position="134"/>
    </location>
</feature>
<evidence type="ECO:0000256" key="10">
    <source>
        <dbReference type="ARBA" id="ARBA00023177"/>
    </source>
</evidence>
<evidence type="ECO:0000256" key="3">
    <source>
        <dbReference type="ARBA" id="ARBA00005887"/>
    </source>
</evidence>
<reference evidence="16 17" key="1">
    <citation type="journal article" date="2013" name="Genome Announc.">
        <title>Genome Sequence of the Pyrene- and Fluoranthene-Degrading Bacterium Cycloclasticus sp. Strain PY97M.</title>
        <authorList>
            <person name="Cui Z."/>
            <person name="Xu G."/>
            <person name="Li Q."/>
            <person name="Gao W."/>
            <person name="Zheng L."/>
        </authorList>
    </citation>
    <scope>NUCLEOTIDE SEQUENCE [LARGE SCALE GENOMIC DNA]</scope>
    <source>
        <strain evidence="16 17">PY97M</strain>
    </source>
</reference>
<protein>
    <recommendedName>
        <fullName evidence="4">cyclic-guanylate-specific phosphodiesterase</fullName>
        <ecNumber evidence="4">3.1.4.52</ecNumber>
    </recommendedName>
</protein>
<keyword evidence="6" id="KW-0973">c-di-GMP</keyword>
<evidence type="ECO:0000256" key="4">
    <source>
        <dbReference type="ARBA" id="ARBA00012282"/>
    </source>
</evidence>
<dbReference type="EC" id="3.1.4.52" evidence="4"/>
<keyword evidence="10" id="KW-0924">Ammonia transport</keyword>
<dbReference type="EMBL" id="ASHL01000003">
    <property type="protein sequence ID" value="EPD13378.1"/>
    <property type="molecule type" value="Genomic_DNA"/>
</dbReference>
<dbReference type="RefSeq" id="WP_016390168.1">
    <property type="nucleotide sequence ID" value="NZ_JBLWZB010000006.1"/>
</dbReference>
<dbReference type="InterPro" id="IPR001633">
    <property type="entry name" value="EAL_dom"/>
</dbReference>
<dbReference type="PROSITE" id="PS50887">
    <property type="entry name" value="GGDEF"/>
    <property type="match status" value="1"/>
</dbReference>
<evidence type="ECO:0000259" key="14">
    <source>
        <dbReference type="PROSITE" id="PS50883"/>
    </source>
</evidence>
<feature type="transmembrane region" description="Helical" evidence="12">
    <location>
        <begin position="306"/>
        <end position="327"/>
    </location>
</feature>
<dbReference type="Pfam" id="PF00990">
    <property type="entry name" value="GGDEF"/>
    <property type="match status" value="1"/>
</dbReference>
<feature type="transmembrane region" description="Helical" evidence="12">
    <location>
        <begin position="188"/>
        <end position="211"/>
    </location>
</feature>
<evidence type="ECO:0000313" key="16">
    <source>
        <dbReference type="EMBL" id="EPD13378.1"/>
    </source>
</evidence>
<dbReference type="InterPro" id="IPR029787">
    <property type="entry name" value="Nucleotide_cyclase"/>
</dbReference>
<dbReference type="PANTHER" id="PTHR44757:SF2">
    <property type="entry name" value="BIOFILM ARCHITECTURE MAINTENANCE PROTEIN MBAA"/>
    <property type="match status" value="1"/>
</dbReference>
<accession>A0AB33Z2A5</accession>
<dbReference type="Pfam" id="PF00989">
    <property type="entry name" value="PAS"/>
    <property type="match status" value="1"/>
</dbReference>
<evidence type="ECO:0000256" key="2">
    <source>
        <dbReference type="ARBA" id="ARBA00004141"/>
    </source>
</evidence>
<sequence>MDIVWVIVSTILVFVMQAGFLCLESGLVRSKNSINVAAKNISDFIVSSSLYWLFGFGLMFGDSQWGLFGWSDFAFAEPADTKLIAIFLFQMMFCGTAATLVSGAVAERMSFMGYMVVTVTIALFIYPFVGHWAWAGIITGEPIGWLEKIGFVDFAGSTVVHSVGGWVALAAVLVIGPRIGRFTGSASAIPGSSIPTAILGCLLIWLGWFGFNGGSTLAWNNSVPLILLNTCLAALAGGVVATMLKLRAEHYIEVDQIINGVLGGLVSITASCHIVSTGGAVMIGAVAGSVVFFGEKYLADKKIDDAIGVVPVHLFAGVWGTIALPFFALPAKLQNDLSVWEQLGTQLIGVVSVGFYSFGLAYVVFSLVNKVYSLRVSEQDELRGLNVAEHNISTEVFDLLSAMHKQQEKADFSTQVAVEPYTEVGQIAEKYNHVIDQVNEEIKQRDEAFLAFKQSERRKGAILDAAMDCIIGIDSKGRIQSFNPAAERCFGQTAGAIINRSFFKLFTRDRVQELNSASLDEGFLLTSGWVLERRNMTELQRYDGESFPAEVVVTRTVSIASEPLEYTLHIRDLSEQTKLQKRLETLAFNDSLTGLYNRAAFIRELERRINYHKSHAGVVALMFLDLDRFKKVNDVFGHKVGDQLLCEVGKRLSGVVRGNDLVGRWGGDEFVVAISGALDEEAINSKATEILHVMRETVELPGHTLNVLTSIGVAFSVDGERSADRLLQCADVAMYQAKKLGRDNFCFYTEEMGLFVRKRIQIEADLPDAISQNQLLLNYQPKVSCLTNEVVGFEVLLRWLHPEFGLIPPGDFIPVVESSGLIVDVGEWVLTEVARQLVEWRKAGYELLPVAVNISGFHLHDESLSLFIKALAHQYQLNPSLLEVEITENALTGDTDSSIATMTELKKLGIKLSVDDFGTGYSSLSYLKKFPIDVLKIDRSFINECAYNPDDAAICMAIISLAKSLGLKIVAEGVESLEQLEFIQQQGCDIYQGYLYSRPLPASDVEVLLKRP</sequence>
<dbReference type="SMART" id="SM00052">
    <property type="entry name" value="EAL"/>
    <property type="match status" value="1"/>
</dbReference>
<comment type="caution">
    <text evidence="16">The sequence shown here is derived from an EMBL/GenBank/DDBJ whole genome shotgun (WGS) entry which is preliminary data.</text>
</comment>
<organism evidence="16 17">
    <name type="scientific">Cycloclasticus pugetii</name>
    <dbReference type="NCBI Taxonomy" id="34068"/>
    <lineage>
        <taxon>Bacteria</taxon>
        <taxon>Pseudomonadati</taxon>
        <taxon>Pseudomonadota</taxon>
        <taxon>Gammaproteobacteria</taxon>
        <taxon>Thiotrichales</taxon>
        <taxon>Piscirickettsiaceae</taxon>
        <taxon>Cycloclasticus</taxon>
    </lineage>
</organism>
<dbReference type="InterPro" id="IPR024041">
    <property type="entry name" value="NH4_transpt_AmtB-like_dom"/>
</dbReference>
<dbReference type="SUPFAM" id="SSF141868">
    <property type="entry name" value="EAL domain-like"/>
    <property type="match status" value="1"/>
</dbReference>
<dbReference type="Proteomes" id="UP000015462">
    <property type="component" value="Unassembled WGS sequence"/>
</dbReference>
<dbReference type="InterPro" id="IPR035965">
    <property type="entry name" value="PAS-like_dom_sf"/>
</dbReference>
<evidence type="ECO:0000256" key="5">
    <source>
        <dbReference type="ARBA" id="ARBA00022448"/>
    </source>
</evidence>
<keyword evidence="17" id="KW-1185">Reference proteome</keyword>
<feature type="domain" description="GGDEF" evidence="15">
    <location>
        <begin position="617"/>
        <end position="750"/>
    </location>
</feature>
<name>A0AB33Z2A5_9GAMM</name>
<evidence type="ECO:0000256" key="9">
    <source>
        <dbReference type="ARBA" id="ARBA00023136"/>
    </source>
</evidence>
<dbReference type="CDD" id="cd01948">
    <property type="entry name" value="EAL"/>
    <property type="match status" value="1"/>
</dbReference>
<dbReference type="Gene3D" id="3.20.20.450">
    <property type="entry name" value="EAL domain"/>
    <property type="match status" value="1"/>
</dbReference>
<dbReference type="FunFam" id="3.30.70.270:FF:000001">
    <property type="entry name" value="Diguanylate cyclase domain protein"/>
    <property type="match status" value="1"/>
</dbReference>
<evidence type="ECO:0000256" key="1">
    <source>
        <dbReference type="ARBA" id="ARBA00001946"/>
    </source>
</evidence>
<evidence type="ECO:0000256" key="11">
    <source>
        <dbReference type="ARBA" id="ARBA00051114"/>
    </source>
</evidence>
<dbReference type="Pfam" id="PF00909">
    <property type="entry name" value="Ammonium_transp"/>
    <property type="match status" value="1"/>
</dbReference>
<keyword evidence="9 12" id="KW-0472">Membrane</keyword>